<comment type="caution">
    <text evidence="2">The sequence shown here is derived from an EMBL/GenBank/DDBJ whole genome shotgun (WGS) entry which is preliminary data.</text>
</comment>
<gene>
    <name evidence="2" type="ORF">EYF80_000664</name>
</gene>
<reference evidence="2 3" key="1">
    <citation type="submission" date="2019-03" db="EMBL/GenBank/DDBJ databases">
        <title>First draft genome of Liparis tanakae, snailfish: a comprehensive survey of snailfish specific genes.</title>
        <authorList>
            <person name="Kim W."/>
            <person name="Song I."/>
            <person name="Jeong J.-H."/>
            <person name="Kim D."/>
            <person name="Kim S."/>
            <person name="Ryu S."/>
            <person name="Song J.Y."/>
            <person name="Lee S.K."/>
        </authorList>
    </citation>
    <scope>NUCLEOTIDE SEQUENCE [LARGE SCALE GENOMIC DNA]</scope>
    <source>
        <tissue evidence="2">Muscle</tissue>
    </source>
</reference>
<evidence type="ECO:0000256" key="1">
    <source>
        <dbReference type="SAM" id="MobiDB-lite"/>
    </source>
</evidence>
<sequence>MEDHISADSGNNREPFCSAADDDKAHELPTTSEKWKLRVITPAFGAGRMSATVEVVWFSGSRKETLPASEKSKIVSGKGDWETFRSSKIEGVSNSLRKEL</sequence>
<organism evidence="2 3">
    <name type="scientific">Liparis tanakae</name>
    <name type="common">Tanaka's snailfish</name>
    <dbReference type="NCBI Taxonomy" id="230148"/>
    <lineage>
        <taxon>Eukaryota</taxon>
        <taxon>Metazoa</taxon>
        <taxon>Chordata</taxon>
        <taxon>Craniata</taxon>
        <taxon>Vertebrata</taxon>
        <taxon>Euteleostomi</taxon>
        <taxon>Actinopterygii</taxon>
        <taxon>Neopterygii</taxon>
        <taxon>Teleostei</taxon>
        <taxon>Neoteleostei</taxon>
        <taxon>Acanthomorphata</taxon>
        <taxon>Eupercaria</taxon>
        <taxon>Perciformes</taxon>
        <taxon>Cottioidei</taxon>
        <taxon>Cottales</taxon>
        <taxon>Liparidae</taxon>
        <taxon>Liparis</taxon>
    </lineage>
</organism>
<dbReference type="Proteomes" id="UP000314294">
    <property type="component" value="Unassembled WGS sequence"/>
</dbReference>
<dbReference type="AlphaFoldDB" id="A0A4Z2JGH7"/>
<evidence type="ECO:0000313" key="3">
    <source>
        <dbReference type="Proteomes" id="UP000314294"/>
    </source>
</evidence>
<evidence type="ECO:0000313" key="2">
    <source>
        <dbReference type="EMBL" id="TNN89376.1"/>
    </source>
</evidence>
<proteinExistence type="predicted"/>
<keyword evidence="3" id="KW-1185">Reference proteome</keyword>
<dbReference type="EMBL" id="SRLO01000002">
    <property type="protein sequence ID" value="TNN89376.1"/>
    <property type="molecule type" value="Genomic_DNA"/>
</dbReference>
<name>A0A4Z2JGH7_9TELE</name>
<protein>
    <submittedName>
        <fullName evidence="2">Uncharacterized protein</fullName>
    </submittedName>
</protein>
<accession>A0A4Z2JGH7</accession>
<feature type="region of interest" description="Disordered" evidence="1">
    <location>
        <begin position="1"/>
        <end position="28"/>
    </location>
</feature>